<dbReference type="OrthoDB" id="10261384at2759"/>
<feature type="compositionally biased region" description="Basic and acidic residues" evidence="1">
    <location>
        <begin position="296"/>
        <end position="305"/>
    </location>
</feature>
<evidence type="ECO:0008006" key="4">
    <source>
        <dbReference type="Google" id="ProtNLM"/>
    </source>
</evidence>
<organism evidence="2 3">
    <name type="scientific">Schizopora paradoxa</name>
    <dbReference type="NCBI Taxonomy" id="27342"/>
    <lineage>
        <taxon>Eukaryota</taxon>
        <taxon>Fungi</taxon>
        <taxon>Dikarya</taxon>
        <taxon>Basidiomycota</taxon>
        <taxon>Agaricomycotina</taxon>
        <taxon>Agaricomycetes</taxon>
        <taxon>Hymenochaetales</taxon>
        <taxon>Schizoporaceae</taxon>
        <taxon>Schizopora</taxon>
    </lineage>
</organism>
<accession>A0A0H2RSY6</accession>
<dbReference type="PANTHER" id="PTHR14659">
    <property type="entry name" value="ALPHA- AND GAMMA-ADAPTIN-BINDING PROTEIN P34"/>
    <property type="match status" value="1"/>
</dbReference>
<name>A0A0H2RSY6_9AGAM</name>
<dbReference type="InParanoid" id="A0A0H2RSY6"/>
<proteinExistence type="predicted"/>
<dbReference type="PANTHER" id="PTHR14659:SF1">
    <property type="entry name" value="ALPHA- AND GAMMA-ADAPTIN-BINDING PROTEIN P34"/>
    <property type="match status" value="1"/>
</dbReference>
<dbReference type="STRING" id="27342.A0A0H2RSY6"/>
<dbReference type="AlphaFoldDB" id="A0A0H2RSY6"/>
<feature type="region of interest" description="Disordered" evidence="1">
    <location>
        <begin position="220"/>
        <end position="332"/>
    </location>
</feature>
<sequence>MSTFDNSCSILVVSSSKKLSSDLANRIRSLSGDDTPPKDDLNKIVWNIKNKYYSASVHFHVLRLDELRELDVNGSPALIYTWDSNEPYHTNADDISIICSSLDLEVSLAIGPNILDESVNLDDYFSDRGLEYVENTAQDTQEISGLSVEDASPGLRRAVDALSTIMWPTMTRSQTSNTSRLVASSMDETDPDLLSLLSSNKSNLQREMEALEKWLEDDVDLESTGPPKRDPNDPWSFSPSSSDDVAGEGVANIPNPATQGFDDDFADFVSAPPASASSQEGVDEEDLDGELPSQSEVREASERIFRGAAPSEPDSSAGLFSQVEEDENSAPSAFDLSRVLSALQGMKEEIASIPDERERRRAAAKVALGLVYGLGGSSEDLDFSV</sequence>
<evidence type="ECO:0000256" key="1">
    <source>
        <dbReference type="SAM" id="MobiDB-lite"/>
    </source>
</evidence>
<gene>
    <name evidence="2" type="ORF">SCHPADRAFT_996368</name>
</gene>
<dbReference type="Proteomes" id="UP000053477">
    <property type="component" value="Unassembled WGS sequence"/>
</dbReference>
<evidence type="ECO:0000313" key="2">
    <source>
        <dbReference type="EMBL" id="KLO14737.1"/>
    </source>
</evidence>
<dbReference type="InterPro" id="IPR019341">
    <property type="entry name" value="Alpha/Gamma-adaptin-bd_p34"/>
</dbReference>
<feature type="compositionally biased region" description="Low complexity" evidence="1">
    <location>
        <begin position="233"/>
        <end position="244"/>
    </location>
</feature>
<dbReference type="EMBL" id="KQ085939">
    <property type="protein sequence ID" value="KLO14737.1"/>
    <property type="molecule type" value="Genomic_DNA"/>
</dbReference>
<evidence type="ECO:0000313" key="3">
    <source>
        <dbReference type="Proteomes" id="UP000053477"/>
    </source>
</evidence>
<keyword evidence="3" id="KW-1185">Reference proteome</keyword>
<reference evidence="2 3" key="1">
    <citation type="submission" date="2015-04" db="EMBL/GenBank/DDBJ databases">
        <title>Complete genome sequence of Schizopora paradoxa KUC8140, a cosmopolitan wood degrader in East Asia.</title>
        <authorList>
            <consortium name="DOE Joint Genome Institute"/>
            <person name="Min B."/>
            <person name="Park H."/>
            <person name="Jang Y."/>
            <person name="Kim J.-J."/>
            <person name="Kim K.H."/>
            <person name="Pangilinan J."/>
            <person name="Lipzen A."/>
            <person name="Riley R."/>
            <person name="Grigoriev I.V."/>
            <person name="Spatafora J.W."/>
            <person name="Choi I.-G."/>
        </authorList>
    </citation>
    <scope>NUCLEOTIDE SEQUENCE [LARGE SCALE GENOMIC DNA]</scope>
    <source>
        <strain evidence="2 3">KUC8140</strain>
    </source>
</reference>
<protein>
    <recommendedName>
        <fullName evidence="4">Alpha/gamma-adaptin-binding protein p34</fullName>
    </recommendedName>
</protein>